<keyword evidence="2" id="KW-1185">Reference proteome</keyword>
<organism evidence="1 2">
    <name type="scientific">Marinobacter segnicrescens</name>
    <dbReference type="NCBI Taxonomy" id="430453"/>
    <lineage>
        <taxon>Bacteria</taxon>
        <taxon>Pseudomonadati</taxon>
        <taxon>Pseudomonadota</taxon>
        <taxon>Gammaproteobacteria</taxon>
        <taxon>Pseudomonadales</taxon>
        <taxon>Marinobacteraceae</taxon>
        <taxon>Marinobacter</taxon>
    </lineage>
</organism>
<dbReference type="Pfam" id="PF04134">
    <property type="entry name" value="DCC1-like"/>
    <property type="match status" value="1"/>
</dbReference>
<dbReference type="InterPro" id="IPR044691">
    <property type="entry name" value="DCC1_Trx"/>
</dbReference>
<dbReference type="EMBL" id="FOHZ01000002">
    <property type="protein sequence ID" value="SES88480.1"/>
    <property type="molecule type" value="Genomic_DNA"/>
</dbReference>
<proteinExistence type="predicted"/>
<dbReference type="InterPro" id="IPR007263">
    <property type="entry name" value="DCC1-like"/>
</dbReference>
<protein>
    <submittedName>
        <fullName evidence="1">Predicted thiol-disulfide oxidoreductase YuxK, DCC family</fullName>
    </submittedName>
</protein>
<dbReference type="PANTHER" id="PTHR34290">
    <property type="entry name" value="SI:CH73-390P7.2"/>
    <property type="match status" value="1"/>
</dbReference>
<reference evidence="2" key="1">
    <citation type="submission" date="2016-10" db="EMBL/GenBank/DDBJ databases">
        <authorList>
            <person name="Varghese N."/>
            <person name="Submissions S."/>
        </authorList>
    </citation>
    <scope>NUCLEOTIDE SEQUENCE [LARGE SCALE GENOMIC DNA]</scope>
    <source>
        <strain evidence="2">CGMCC 1.6489</strain>
    </source>
</reference>
<evidence type="ECO:0000313" key="2">
    <source>
        <dbReference type="Proteomes" id="UP000198762"/>
    </source>
</evidence>
<dbReference type="GO" id="GO:0015035">
    <property type="term" value="F:protein-disulfide reductase activity"/>
    <property type="evidence" value="ECO:0007669"/>
    <property type="project" value="InterPro"/>
</dbReference>
<dbReference type="STRING" id="430453.SAMN04487962_102181"/>
<name>A0A1I0A5I6_9GAMM</name>
<sequence>MDILFYDGQCPLCRKEIETLKRLEQGGLGFVDIHHQPDDGPLAPGKEALLRRLHLVSSQGQWFTGLDATVRAWSHTPVGWLFRPLAWPLIRPLARRLYERWADRRYEQRYACDRCNDTTTETVTTEQPGL</sequence>
<dbReference type="PANTHER" id="PTHR34290:SF2">
    <property type="entry name" value="OS04G0668800 PROTEIN"/>
    <property type="match status" value="1"/>
</dbReference>
<evidence type="ECO:0000313" key="1">
    <source>
        <dbReference type="EMBL" id="SES88480.1"/>
    </source>
</evidence>
<dbReference type="OrthoDB" id="5294764at2"/>
<dbReference type="AlphaFoldDB" id="A0A1I0A5I6"/>
<gene>
    <name evidence="1" type="ORF">SAMN04487962_102181</name>
</gene>
<dbReference type="RefSeq" id="WP_091848866.1">
    <property type="nucleotide sequence ID" value="NZ_FOHZ01000002.1"/>
</dbReference>
<dbReference type="Proteomes" id="UP000198762">
    <property type="component" value="Unassembled WGS sequence"/>
</dbReference>
<accession>A0A1I0A5I6</accession>